<dbReference type="CDD" id="cd06338">
    <property type="entry name" value="PBP1_ABC_ligand_binding-like"/>
    <property type="match status" value="1"/>
</dbReference>
<keyword evidence="6" id="KW-1185">Reference proteome</keyword>
<dbReference type="eggNOG" id="arCOG01020">
    <property type="taxonomic scope" value="Archaea"/>
</dbReference>
<protein>
    <submittedName>
        <fullName evidence="5">ABC-type branched-chain amino acid transport system, periplasmic component</fullName>
    </submittedName>
</protein>
<dbReference type="HOGENOM" id="CLU_027128_4_1_2"/>
<proteinExistence type="predicted"/>
<dbReference type="PRINTS" id="PR00337">
    <property type="entry name" value="LEUILEVALBP"/>
</dbReference>
<accession>L0ICZ5</accession>
<dbReference type="SUPFAM" id="SSF53822">
    <property type="entry name" value="Periplasmic binding protein-like I"/>
    <property type="match status" value="1"/>
</dbReference>
<dbReference type="PANTHER" id="PTHR30483:SF37">
    <property type="entry name" value="ABC TRANSPORTER SUBSTRATE-BINDING PROTEIN"/>
    <property type="match status" value="1"/>
</dbReference>
<dbReference type="AlphaFoldDB" id="L0ICZ5"/>
<keyword evidence="3" id="KW-0029">Amino-acid transport</keyword>
<dbReference type="Gene3D" id="3.40.50.2300">
    <property type="match status" value="2"/>
</dbReference>
<evidence type="ECO:0000256" key="3">
    <source>
        <dbReference type="ARBA" id="ARBA00022970"/>
    </source>
</evidence>
<dbReference type="InterPro" id="IPR006311">
    <property type="entry name" value="TAT_signal"/>
</dbReference>
<reference evidence="5" key="1">
    <citation type="submission" date="2011-09" db="EMBL/GenBank/DDBJ databases">
        <title>Complete sequence of Halovivax ruber XH-70.</title>
        <authorList>
            <consortium name="US DOE Joint Genome Institute"/>
            <person name="Lucas S."/>
            <person name="Han J."/>
            <person name="Lapidus A."/>
            <person name="Cheng J.-F."/>
            <person name="Goodwin L."/>
            <person name="Pitluck S."/>
            <person name="Peters L."/>
            <person name="Mikhailova N."/>
            <person name="Davenport K."/>
            <person name="Detter J.C."/>
            <person name="Han C."/>
            <person name="Tapia R."/>
            <person name="Land M."/>
            <person name="Hauser L."/>
            <person name="Kyrpides N."/>
            <person name="Ivanova N."/>
            <person name="Pagani I."/>
            <person name="Sproer C."/>
            <person name="Anderson I."/>
            <person name="Woyke T."/>
        </authorList>
    </citation>
    <scope>NUCLEOTIDE SEQUENCE</scope>
    <source>
        <strain evidence="5">XH-70</strain>
    </source>
</reference>
<dbReference type="InterPro" id="IPR000709">
    <property type="entry name" value="Leu_Ile_Val-bd"/>
</dbReference>
<gene>
    <name evidence="5" type="ordered locus">Halru_2850</name>
</gene>
<evidence type="ECO:0000256" key="2">
    <source>
        <dbReference type="ARBA" id="ARBA00022729"/>
    </source>
</evidence>
<keyword evidence="1" id="KW-0813">Transport</keyword>
<name>L0ICZ5_HALRX</name>
<dbReference type="EMBL" id="CP003050">
    <property type="protein sequence ID" value="AGB17420.1"/>
    <property type="molecule type" value="Genomic_DNA"/>
</dbReference>
<dbReference type="KEGG" id="hru:Halru_2850"/>
<dbReference type="GO" id="GO:0006865">
    <property type="term" value="P:amino acid transport"/>
    <property type="evidence" value="ECO:0007669"/>
    <property type="project" value="UniProtKB-KW"/>
</dbReference>
<feature type="domain" description="Leucine-binding protein" evidence="4">
    <location>
        <begin position="47"/>
        <end position="373"/>
    </location>
</feature>
<keyword evidence="2" id="KW-0732">Signal</keyword>
<dbReference type="OrthoDB" id="376460at2157"/>
<dbReference type="Proteomes" id="UP000010846">
    <property type="component" value="Chromosome"/>
</dbReference>
<dbReference type="InterPro" id="IPR028082">
    <property type="entry name" value="Peripla_BP_I"/>
</dbReference>
<dbReference type="PROSITE" id="PS51318">
    <property type="entry name" value="TAT"/>
    <property type="match status" value="1"/>
</dbReference>
<dbReference type="InterPro" id="IPR028081">
    <property type="entry name" value="Leu-bd"/>
</dbReference>
<dbReference type="PANTHER" id="PTHR30483">
    <property type="entry name" value="LEUCINE-SPECIFIC-BINDING PROTEIN"/>
    <property type="match status" value="1"/>
</dbReference>
<evidence type="ECO:0000313" key="5">
    <source>
        <dbReference type="EMBL" id="AGB17420.1"/>
    </source>
</evidence>
<organism evidence="5 6">
    <name type="scientific">Halovivax ruber (strain DSM 18193 / JCM 13892 / XH-70)</name>
    <dbReference type="NCBI Taxonomy" id="797302"/>
    <lineage>
        <taxon>Archaea</taxon>
        <taxon>Methanobacteriati</taxon>
        <taxon>Methanobacteriota</taxon>
        <taxon>Stenosarchaea group</taxon>
        <taxon>Halobacteria</taxon>
        <taxon>Halobacteriales</taxon>
        <taxon>Natrialbaceae</taxon>
        <taxon>Halovivax</taxon>
    </lineage>
</organism>
<evidence type="ECO:0000259" key="4">
    <source>
        <dbReference type="Pfam" id="PF13458"/>
    </source>
</evidence>
<evidence type="ECO:0000256" key="1">
    <source>
        <dbReference type="ARBA" id="ARBA00022448"/>
    </source>
</evidence>
<sequence>MVSGHNSRDHDTNSRRRFLQASAVGATGAFAGCFDSILGDGGDGDAIVIGGTLPLSGAYADTATYIEDGYRQWASDVNDDGGLLGREVDLVIEDDQSEASEGVSQLNRLITREGVDLLLGGYPGSTAAGQMQVADQNDMVYVSMGGHMSSFEQGFEYAFGAPPLMGQWWYDGFFNWLEGQPESEWPETAAAITVDNPVGQAVYESTTKNLDRLGIPLEMDERYTLPLDSAQSLVSSAADVGADLFFANGFFGDGVSTIQAIHDTGYEPKAVLQGIGSLTPAWEDELGDLGDYVVSGTSMHPDLPFEGIDRLNEIAQEEYDRDTTSEYFLFGYSWMQTLQQGVEGAGEIDNGAIRDWLKSNSVETVGGEYAFDDRGLPDPIEYATQVRDGVAKLVAPDDVATHDVVYPYYEQF</sequence>
<dbReference type="GeneID" id="14377798"/>
<dbReference type="STRING" id="797302.Halru_2850"/>
<dbReference type="Pfam" id="PF13458">
    <property type="entry name" value="Peripla_BP_6"/>
    <property type="match status" value="1"/>
</dbReference>
<evidence type="ECO:0000313" key="6">
    <source>
        <dbReference type="Proteomes" id="UP000010846"/>
    </source>
</evidence>
<dbReference type="InterPro" id="IPR051010">
    <property type="entry name" value="BCAA_transport"/>
</dbReference>
<dbReference type="RefSeq" id="WP_015302011.1">
    <property type="nucleotide sequence ID" value="NC_019964.1"/>
</dbReference>